<dbReference type="InterPro" id="IPR035979">
    <property type="entry name" value="RBD_domain_sf"/>
</dbReference>
<comment type="subcellular location">
    <subcellularLocation>
        <location evidence="1">Nucleus</location>
    </subcellularLocation>
</comment>
<dbReference type="PANTHER" id="PTHR17204:SF25">
    <property type="entry name" value="RRM DOMAIN-CONTAINING PROTEIN"/>
    <property type="match status" value="1"/>
</dbReference>
<feature type="region of interest" description="Disordered" evidence="8">
    <location>
        <begin position="515"/>
        <end position="588"/>
    </location>
</feature>
<dbReference type="InterPro" id="IPR011990">
    <property type="entry name" value="TPR-like_helical_dom_sf"/>
</dbReference>
<dbReference type="EMBL" id="LR902029">
    <property type="protein sequence ID" value="CAD7249842.1"/>
    <property type="molecule type" value="Genomic_DNA"/>
</dbReference>
<dbReference type="InterPro" id="IPR034217">
    <property type="entry name" value="SART3_RRM1"/>
</dbReference>
<feature type="region of interest" description="Disordered" evidence="8">
    <location>
        <begin position="834"/>
        <end position="868"/>
    </location>
</feature>
<dbReference type="GO" id="GO:0003723">
    <property type="term" value="F:RNA binding"/>
    <property type="evidence" value="ECO:0007669"/>
    <property type="project" value="UniProtKB-UniRule"/>
</dbReference>
<dbReference type="Gene3D" id="3.30.70.330">
    <property type="match status" value="2"/>
</dbReference>
<evidence type="ECO:0000256" key="1">
    <source>
        <dbReference type="ARBA" id="ARBA00004123"/>
    </source>
</evidence>
<evidence type="ECO:0000256" key="2">
    <source>
        <dbReference type="ARBA" id="ARBA00022664"/>
    </source>
</evidence>
<dbReference type="GO" id="GO:0008380">
    <property type="term" value="P:RNA splicing"/>
    <property type="evidence" value="ECO:0007669"/>
    <property type="project" value="UniProtKB-KW"/>
</dbReference>
<keyword evidence="2" id="KW-0507">mRNA processing</keyword>
<feature type="region of interest" description="Disordered" evidence="8">
    <location>
        <begin position="613"/>
        <end position="641"/>
    </location>
</feature>
<dbReference type="GO" id="GO:0005634">
    <property type="term" value="C:nucleus"/>
    <property type="evidence" value="ECO:0007669"/>
    <property type="project" value="UniProtKB-SubCell"/>
</dbReference>
<feature type="compositionally biased region" description="Acidic residues" evidence="8">
    <location>
        <begin position="20"/>
        <end position="34"/>
    </location>
</feature>
<dbReference type="Gene3D" id="1.25.40.10">
    <property type="entry name" value="Tetratricopeptide repeat domain"/>
    <property type="match status" value="2"/>
</dbReference>
<proteinExistence type="predicted"/>
<dbReference type="FunFam" id="3.30.70.330:FF:000029">
    <property type="entry name" value="U2 small nuclear ribonucleoprotein B"/>
    <property type="match status" value="1"/>
</dbReference>
<feature type="compositionally biased region" description="Basic and acidic residues" evidence="8">
    <location>
        <begin position="35"/>
        <end position="47"/>
    </location>
</feature>
<keyword evidence="3" id="KW-0677">Repeat</keyword>
<dbReference type="OrthoDB" id="360390at2759"/>
<dbReference type="Pfam" id="PF23240">
    <property type="entry name" value="HAT_PRP39_N"/>
    <property type="match status" value="1"/>
</dbReference>
<dbReference type="GO" id="GO:0006397">
    <property type="term" value="P:mRNA processing"/>
    <property type="evidence" value="ECO:0007669"/>
    <property type="project" value="UniProtKB-KW"/>
</dbReference>
<dbReference type="SMART" id="SM00360">
    <property type="entry name" value="RRM"/>
    <property type="match status" value="2"/>
</dbReference>
<evidence type="ECO:0000256" key="7">
    <source>
        <dbReference type="PROSITE-ProRule" id="PRU00176"/>
    </source>
</evidence>
<feature type="compositionally biased region" description="Basic and acidic residues" evidence="8">
    <location>
        <begin position="850"/>
        <end position="868"/>
    </location>
</feature>
<keyword evidence="11" id="KW-1185">Reference proteome</keyword>
<dbReference type="SMART" id="SM00386">
    <property type="entry name" value="HAT"/>
    <property type="match status" value="8"/>
</dbReference>
<dbReference type="PANTHER" id="PTHR17204">
    <property type="entry name" value="PRE-MRNA PROCESSING PROTEIN PRP39-RELATED"/>
    <property type="match status" value="1"/>
</dbReference>
<dbReference type="InterPro" id="IPR012677">
    <property type="entry name" value="Nucleotide-bd_a/b_plait_sf"/>
</dbReference>
<keyword evidence="4 7" id="KW-0694">RNA-binding</keyword>
<keyword evidence="6" id="KW-0539">Nucleus</keyword>
<dbReference type="Pfam" id="PF00076">
    <property type="entry name" value="RRM_1"/>
    <property type="match status" value="2"/>
</dbReference>
<keyword evidence="5" id="KW-0508">mRNA splicing</keyword>
<evidence type="ECO:0000256" key="4">
    <source>
        <dbReference type="ARBA" id="ARBA00022884"/>
    </source>
</evidence>
<evidence type="ECO:0000256" key="8">
    <source>
        <dbReference type="SAM" id="MobiDB-lite"/>
    </source>
</evidence>
<dbReference type="InterPro" id="IPR003107">
    <property type="entry name" value="HAT"/>
</dbReference>
<evidence type="ECO:0000256" key="3">
    <source>
        <dbReference type="ARBA" id="ARBA00022737"/>
    </source>
</evidence>
<dbReference type="PROSITE" id="PS50102">
    <property type="entry name" value="RRM"/>
    <property type="match status" value="2"/>
</dbReference>
<evidence type="ECO:0000313" key="11">
    <source>
        <dbReference type="Proteomes" id="UP000677054"/>
    </source>
</evidence>
<dbReference type="SUPFAM" id="SSF54928">
    <property type="entry name" value="RNA-binding domain, RBD"/>
    <property type="match status" value="1"/>
</dbReference>
<protein>
    <recommendedName>
        <fullName evidence="9">RRM domain-containing protein</fullName>
    </recommendedName>
</protein>
<dbReference type="SUPFAM" id="SSF48452">
    <property type="entry name" value="TPR-like"/>
    <property type="match status" value="1"/>
</dbReference>
<evidence type="ECO:0000313" key="10">
    <source>
        <dbReference type="EMBL" id="CAD7249842.1"/>
    </source>
</evidence>
<dbReference type="InterPro" id="IPR059164">
    <property type="entry name" value="HAT_PRP39_C"/>
</dbReference>
<evidence type="ECO:0000256" key="5">
    <source>
        <dbReference type="ARBA" id="ARBA00023187"/>
    </source>
</evidence>
<dbReference type="InterPro" id="IPR000504">
    <property type="entry name" value="RRM_dom"/>
</dbReference>
<name>A0A7R9A9A5_9CRUS</name>
<dbReference type="CDD" id="cd12391">
    <property type="entry name" value="RRM1_SART3"/>
    <property type="match status" value="1"/>
</dbReference>
<dbReference type="EMBL" id="CAJPEV010002512">
    <property type="protein sequence ID" value="CAG0897165.1"/>
    <property type="molecule type" value="Genomic_DNA"/>
</dbReference>
<accession>A0A7R9A9A5</accession>
<feature type="region of interest" description="Disordered" evidence="8">
    <location>
        <begin position="1"/>
        <end position="47"/>
    </location>
</feature>
<feature type="domain" description="RRM" evidence="9">
    <location>
        <begin position="647"/>
        <end position="723"/>
    </location>
</feature>
<dbReference type="Pfam" id="PF23241">
    <property type="entry name" value="HAT_PRP39_C"/>
    <property type="match status" value="1"/>
</dbReference>
<sequence length="868" mass="99107">MEKMSTDSKESQDDPGGAEVEMEEGEDSADESDSGSDHSEEETKGKLESLQEKIALEPWIKENHINLIGFLQKKGDLEKLREAREAFSKVFPLSEEMWMSWVRDEIGIAVTESETLHVIELFRRALQDTFSLDVWLQYCLYMVGVKGSKDQEAVVGAFEEALQAVGHHVLKGSVIWDAYREFLLQIDEGGKERRLEVLRRQMSLPLLGNADTFAELQKSDPSPIADDIKEALQDAITILAPLQEFEEVLLRTEGKEMENLEAYKAYLDQEQTLGDRERLCTLYERALEDHPTQAWLWREYIRFLKGQDKALDACRRAVQHCPASAGLWTLYMRFAERTGASQDVIDGILERALEHDFQRSDDYRMVWLGYLDYLRRLLPVSKEVEQDLQVLRDAFNRACEYLAEYFGLGGDRECLILQYWASMEARHGNMERARVLWGDIMSQGHAKSSDMWLRFAQLERLHGDAKHCRRVFTRALAQAIGSPEKLIFAWLSFEREEGTIDSFESCLEKCEERQRKWKHEQREMDKERKMKVKWGRDQGRGKGAKDQTKGQETQRRARETVAVHGEKRKLAPEQEDKKEGDETSPVKKARIETGMSQVNLVDQDGFKIPQSVANGDQATGKIPLAPHKDPKTEHGETIHHDASKDDRTLFLSNLAYDVDEPRILSLFADCPGVVQFRLVRDYRGRSKGFGYLEFESKARAEPALRKDRDTIDGRPVFVSRCESDQRLKGQAFRFNNCLEKNKLFLKGLPPETTKEDLEEIFGKYKGLKGVRIVTFRNGHSKGIAYVEYTNENSAKEALVGTDGMQIGEKTVSVSFSNPPTRGTREYGDATSVLQGSLGRGAPPPSGGEPSRCEKLEEEWGLRSMEEAL</sequence>
<evidence type="ECO:0000256" key="6">
    <source>
        <dbReference type="ARBA" id="ARBA00023242"/>
    </source>
</evidence>
<dbReference type="AlphaFoldDB" id="A0A7R9A9A5"/>
<reference evidence="10" key="1">
    <citation type="submission" date="2020-11" db="EMBL/GenBank/DDBJ databases">
        <authorList>
            <person name="Tran Van P."/>
        </authorList>
    </citation>
    <scope>NUCLEOTIDE SEQUENCE</scope>
</reference>
<dbReference type="Proteomes" id="UP000677054">
    <property type="component" value="Unassembled WGS sequence"/>
</dbReference>
<organism evidence="10">
    <name type="scientific">Darwinula stevensoni</name>
    <dbReference type="NCBI Taxonomy" id="69355"/>
    <lineage>
        <taxon>Eukaryota</taxon>
        <taxon>Metazoa</taxon>
        <taxon>Ecdysozoa</taxon>
        <taxon>Arthropoda</taxon>
        <taxon>Crustacea</taxon>
        <taxon>Oligostraca</taxon>
        <taxon>Ostracoda</taxon>
        <taxon>Podocopa</taxon>
        <taxon>Podocopida</taxon>
        <taxon>Darwinulocopina</taxon>
        <taxon>Darwinuloidea</taxon>
        <taxon>Darwinulidae</taxon>
        <taxon>Darwinula</taxon>
    </lineage>
</organism>
<feature type="domain" description="RRM" evidence="9">
    <location>
        <begin position="741"/>
        <end position="818"/>
    </location>
</feature>
<feature type="compositionally biased region" description="Basic and acidic residues" evidence="8">
    <location>
        <begin position="1"/>
        <end position="12"/>
    </location>
</feature>
<feature type="compositionally biased region" description="Basic and acidic residues" evidence="8">
    <location>
        <begin position="626"/>
        <end position="641"/>
    </location>
</feature>
<evidence type="ECO:0000259" key="9">
    <source>
        <dbReference type="PROSITE" id="PS50102"/>
    </source>
</evidence>
<gene>
    <name evidence="10" type="ORF">DSTB1V02_LOCUS9629</name>
</gene>